<organism evidence="1 2">
    <name type="scientific">Sulfidibacter corallicola</name>
    <dbReference type="NCBI Taxonomy" id="2818388"/>
    <lineage>
        <taxon>Bacteria</taxon>
        <taxon>Pseudomonadati</taxon>
        <taxon>Acidobacteriota</taxon>
        <taxon>Holophagae</taxon>
        <taxon>Acanthopleuribacterales</taxon>
        <taxon>Acanthopleuribacteraceae</taxon>
        <taxon>Sulfidibacter</taxon>
    </lineage>
</organism>
<reference evidence="1" key="1">
    <citation type="submission" date="2021-03" db="EMBL/GenBank/DDBJ databases">
        <title>Acanthopleuribacteraceae sp. M133.</title>
        <authorList>
            <person name="Wang G."/>
        </authorList>
    </citation>
    <scope>NUCLEOTIDE SEQUENCE</scope>
    <source>
        <strain evidence="1">M133</strain>
    </source>
</reference>
<accession>A0A8A4TVA9</accession>
<evidence type="ECO:0000313" key="1">
    <source>
        <dbReference type="EMBL" id="QTD53064.1"/>
    </source>
</evidence>
<dbReference type="RefSeq" id="WP_237383162.1">
    <property type="nucleotide sequence ID" value="NZ_CP071793.1"/>
</dbReference>
<sequence>MTDQVATTTGGEVGQLFAKTIMDVKNAFDANHIDSKMVTTVDLEVTFNAVSLKKTGWKLLFTNNNSNQNNLNIRLATRINLDAGG</sequence>
<keyword evidence="2" id="KW-1185">Reference proteome</keyword>
<dbReference type="Proteomes" id="UP000663929">
    <property type="component" value="Chromosome"/>
</dbReference>
<proteinExistence type="predicted"/>
<dbReference type="AlphaFoldDB" id="A0A8A4TVA9"/>
<evidence type="ECO:0000313" key="2">
    <source>
        <dbReference type="Proteomes" id="UP000663929"/>
    </source>
</evidence>
<name>A0A8A4TVA9_SULCO</name>
<gene>
    <name evidence="1" type="ORF">J3U87_11435</name>
</gene>
<protein>
    <submittedName>
        <fullName evidence="1">Uncharacterized protein</fullName>
    </submittedName>
</protein>
<dbReference type="EMBL" id="CP071793">
    <property type="protein sequence ID" value="QTD53064.1"/>
    <property type="molecule type" value="Genomic_DNA"/>
</dbReference>
<dbReference type="KEGG" id="scor:J3U87_11435"/>